<reference evidence="5" key="2">
    <citation type="journal article" date="2018" name="Genome Res.">
        <title>The genomic architecture and molecular evolution of ant odorant receptors.</title>
        <authorList>
            <person name="McKenzie S.K."/>
            <person name="Kronauer D.J.C."/>
        </authorList>
    </citation>
    <scope>NUCLEOTIDE SEQUENCE [LARGE SCALE GENOMIC DNA]</scope>
    <source>
        <strain evidence="5">Clonal line C1</strain>
    </source>
</reference>
<proteinExistence type="inferred from homology"/>
<dbReference type="EMBL" id="KK107052">
    <property type="protein sequence ID" value="EZA61646.1"/>
    <property type="molecule type" value="Genomic_DNA"/>
</dbReference>
<dbReference type="PANTHER" id="PTHR16505:SF8">
    <property type="entry name" value="PROTEIN LZIC"/>
    <property type="match status" value="1"/>
</dbReference>
<feature type="domain" description="Beta-catenin-interacting ICAT" evidence="3">
    <location>
        <begin position="113"/>
        <end position="189"/>
    </location>
</feature>
<reference evidence="5" key="3">
    <citation type="submission" date="2018-07" db="EMBL/GenBank/DDBJ databases">
        <authorList>
            <person name="Mckenzie S.K."/>
            <person name="Kronauer D.J.C."/>
        </authorList>
    </citation>
    <scope>NUCLEOTIDE SEQUENCE</scope>
    <source>
        <strain evidence="5">Clonal line C1</strain>
    </source>
</reference>
<keyword evidence="6" id="KW-1185">Reference proteome</keyword>
<comment type="similarity">
    <text evidence="1">Belongs to the CTNNBIP1 family.</text>
</comment>
<evidence type="ECO:0000313" key="6">
    <source>
        <dbReference type="Proteomes" id="UP000053097"/>
    </source>
</evidence>
<dbReference type="InterPro" id="IPR040065">
    <property type="entry name" value="LZIC"/>
</dbReference>
<dbReference type="Pfam" id="PF06384">
    <property type="entry name" value="ICAT"/>
    <property type="match status" value="1"/>
</dbReference>
<reference evidence="4 6" key="1">
    <citation type="journal article" date="2014" name="Curr. Biol.">
        <title>The genome of the clonal raider ant Cerapachys biroi.</title>
        <authorList>
            <person name="Oxley P.R."/>
            <person name="Ji L."/>
            <person name="Fetter-Pruneda I."/>
            <person name="McKenzie S.K."/>
            <person name="Li C."/>
            <person name="Hu H."/>
            <person name="Zhang G."/>
            <person name="Kronauer D.J."/>
        </authorList>
    </citation>
    <scope>NUCLEOTIDE SEQUENCE [LARGE SCALE GENOMIC DNA]</scope>
</reference>
<dbReference type="OrthoDB" id="10262856at2759"/>
<evidence type="ECO:0000313" key="5">
    <source>
        <dbReference type="EMBL" id="RLU18701.1"/>
    </source>
</evidence>
<keyword evidence="2" id="KW-0175">Coiled coil</keyword>
<name>A0A026X0Y8_OOCBI</name>
<dbReference type="InterPro" id="IPR009428">
    <property type="entry name" value="ICAT_dom"/>
</dbReference>
<dbReference type="GO" id="GO:0008013">
    <property type="term" value="F:beta-catenin binding"/>
    <property type="evidence" value="ECO:0007669"/>
    <property type="project" value="InterPro"/>
</dbReference>
<evidence type="ECO:0000313" key="4">
    <source>
        <dbReference type="EMBL" id="EZA61646.1"/>
    </source>
</evidence>
<dbReference type="STRING" id="2015173.A0A026X0Y8"/>
<accession>A0A026X0Y8</accession>
<feature type="coiled-coil region" evidence="2">
    <location>
        <begin position="6"/>
        <end position="40"/>
    </location>
</feature>
<dbReference type="PANTHER" id="PTHR16505">
    <property type="entry name" value="PROTEIN LZIC"/>
    <property type="match status" value="1"/>
</dbReference>
<dbReference type="InterPro" id="IPR036911">
    <property type="entry name" value="ICAT_sf"/>
</dbReference>
<dbReference type="Proteomes" id="UP000279307">
    <property type="component" value="Chromosome 9"/>
</dbReference>
<evidence type="ECO:0000256" key="2">
    <source>
        <dbReference type="SAM" id="Coils"/>
    </source>
</evidence>
<gene>
    <name evidence="5" type="ORF">DMN91_009058</name>
    <name evidence="4" type="ORF">X777_11579</name>
</gene>
<evidence type="ECO:0000259" key="3">
    <source>
        <dbReference type="Pfam" id="PF06384"/>
    </source>
</evidence>
<evidence type="ECO:0000256" key="1">
    <source>
        <dbReference type="ARBA" id="ARBA00006505"/>
    </source>
</evidence>
<dbReference type="OMA" id="TKMMAGN"/>
<dbReference type="Proteomes" id="UP000053097">
    <property type="component" value="Unassembled WGS sequence"/>
</dbReference>
<dbReference type="Gene3D" id="1.10.10.490">
    <property type="entry name" value="Beta-catenin-interacting ICAT"/>
    <property type="match status" value="1"/>
</dbReference>
<protein>
    <submittedName>
        <fullName evidence="4">Protein LZIC</fullName>
    </submittedName>
</protein>
<dbReference type="AlphaFoldDB" id="A0A026X0Y8"/>
<sequence length="193" mass="21998">MSSHGKAETDRLRKNLEEQLDRLVQQLEDLEECRVTLDETDYQECKGDTMEQLREFNDSLQRMISGNMTLVDELGAMQLATQAAISTAFQTPAVIRMFGKREPAGLRERLLQIERDEKLGKLNKEATDRQRGEVLSALRQLGEKLEPSELQLLERLSLNSIDTSRYVQITETTEKGKMALDVVGKEVRATQDI</sequence>
<organism evidence="4 6">
    <name type="scientific">Ooceraea biroi</name>
    <name type="common">Clonal raider ant</name>
    <name type="synonym">Cerapachys biroi</name>
    <dbReference type="NCBI Taxonomy" id="2015173"/>
    <lineage>
        <taxon>Eukaryota</taxon>
        <taxon>Metazoa</taxon>
        <taxon>Ecdysozoa</taxon>
        <taxon>Arthropoda</taxon>
        <taxon>Hexapoda</taxon>
        <taxon>Insecta</taxon>
        <taxon>Pterygota</taxon>
        <taxon>Neoptera</taxon>
        <taxon>Endopterygota</taxon>
        <taxon>Hymenoptera</taxon>
        <taxon>Apocrita</taxon>
        <taxon>Aculeata</taxon>
        <taxon>Formicoidea</taxon>
        <taxon>Formicidae</taxon>
        <taxon>Dorylinae</taxon>
        <taxon>Ooceraea</taxon>
    </lineage>
</organism>
<dbReference type="EMBL" id="QOIP01000009">
    <property type="protein sequence ID" value="RLU18701.1"/>
    <property type="molecule type" value="Genomic_DNA"/>
</dbReference>